<dbReference type="CDD" id="cd00093">
    <property type="entry name" value="HTH_XRE"/>
    <property type="match status" value="1"/>
</dbReference>
<dbReference type="SMART" id="SM00530">
    <property type="entry name" value="HTH_XRE"/>
    <property type="match status" value="1"/>
</dbReference>
<keyword evidence="3" id="KW-1185">Reference proteome</keyword>
<dbReference type="eggNOG" id="COG3620">
    <property type="taxonomic scope" value="Bacteria"/>
</dbReference>
<accession>U4TXV0</accession>
<dbReference type="GO" id="GO:0003677">
    <property type="term" value="F:DNA binding"/>
    <property type="evidence" value="ECO:0007669"/>
    <property type="project" value="InterPro"/>
</dbReference>
<dbReference type="PROSITE" id="PS50943">
    <property type="entry name" value="HTH_CROC1"/>
    <property type="match status" value="1"/>
</dbReference>
<dbReference type="Proteomes" id="UP000030647">
    <property type="component" value="Unassembled WGS sequence"/>
</dbReference>
<dbReference type="STRING" id="1231336.L248_0317"/>
<evidence type="ECO:0000259" key="1">
    <source>
        <dbReference type="PROSITE" id="PS50943"/>
    </source>
</evidence>
<dbReference type="AlphaFoldDB" id="U4TXV0"/>
<organism evidence="2 3">
    <name type="scientific">Schleiferilactobacillus shenzhenensis LY-73</name>
    <dbReference type="NCBI Taxonomy" id="1231336"/>
    <lineage>
        <taxon>Bacteria</taxon>
        <taxon>Bacillati</taxon>
        <taxon>Bacillota</taxon>
        <taxon>Bacilli</taxon>
        <taxon>Lactobacillales</taxon>
        <taxon>Lactobacillaceae</taxon>
        <taxon>Schleiferilactobacillus</taxon>
    </lineage>
</organism>
<dbReference type="Pfam" id="PF01381">
    <property type="entry name" value="HTH_3"/>
    <property type="match status" value="1"/>
</dbReference>
<gene>
    <name evidence="2" type="ORF">L248_0317</name>
</gene>
<dbReference type="EMBL" id="KI271582">
    <property type="protein sequence ID" value="ERL66638.1"/>
    <property type="molecule type" value="Genomic_DNA"/>
</dbReference>
<dbReference type="OrthoDB" id="2224162at2"/>
<dbReference type="RefSeq" id="WP_022528264.1">
    <property type="nucleotide sequence ID" value="NZ_KI271582.1"/>
</dbReference>
<name>U4TXV0_9LACO</name>
<reference evidence="3" key="1">
    <citation type="journal article" date="2013" name="Genome Announc.">
        <title>Whole-Genome Sequencing of Lactobacillus shenzhenensis Strain LY-73T.</title>
        <authorList>
            <person name="Lin Z."/>
            <person name="Liu Z."/>
            <person name="Yang R."/>
            <person name="Zou Y."/>
            <person name="Wan D."/>
            <person name="Chen J."/>
            <person name="Guo M."/>
            <person name="Zhao J."/>
            <person name="Fang C."/>
            <person name="Yang R."/>
            <person name="Liu F."/>
        </authorList>
    </citation>
    <scope>NUCLEOTIDE SEQUENCE [LARGE SCALE GENOMIC DNA]</scope>
    <source>
        <strain evidence="3">LY-73</strain>
    </source>
</reference>
<sequence length="111" mass="12303">MKRSAENNAEEAEYLKRALAEHTVPVDDLFADDLKDPEFRKGFTEEYNRLVSAAAVVEAREKAGLTQQELADRAEVPQSTIARIERGRNTSIDTLSKIAAALNLPLTVKFG</sequence>
<dbReference type="InterPro" id="IPR001387">
    <property type="entry name" value="Cro/C1-type_HTH"/>
</dbReference>
<dbReference type="InterPro" id="IPR010982">
    <property type="entry name" value="Lambda_DNA-bd_dom_sf"/>
</dbReference>
<evidence type="ECO:0000313" key="3">
    <source>
        <dbReference type="Proteomes" id="UP000030647"/>
    </source>
</evidence>
<dbReference type="Gene3D" id="1.10.260.40">
    <property type="entry name" value="lambda repressor-like DNA-binding domains"/>
    <property type="match status" value="1"/>
</dbReference>
<proteinExistence type="predicted"/>
<feature type="domain" description="HTH cro/C1-type" evidence="1">
    <location>
        <begin position="56"/>
        <end position="109"/>
    </location>
</feature>
<dbReference type="SUPFAM" id="SSF47413">
    <property type="entry name" value="lambda repressor-like DNA-binding domains"/>
    <property type="match status" value="1"/>
</dbReference>
<dbReference type="HOGENOM" id="CLU_066192_18_2_9"/>
<evidence type="ECO:0000313" key="2">
    <source>
        <dbReference type="EMBL" id="ERL66638.1"/>
    </source>
</evidence>
<protein>
    <recommendedName>
        <fullName evidence="1">HTH cro/C1-type domain-containing protein</fullName>
    </recommendedName>
</protein>